<dbReference type="PANTHER" id="PTHR19328">
    <property type="entry name" value="HEDGEHOG-INTERACTING PROTEIN"/>
    <property type="match status" value="1"/>
</dbReference>
<dbReference type="InterPro" id="IPR011042">
    <property type="entry name" value="6-blade_b-propeller_TolB-like"/>
</dbReference>
<dbReference type="PATRIC" id="fig|1648404.4.peg.2289"/>
<dbReference type="InterPro" id="IPR012938">
    <property type="entry name" value="Glc/Sorbosone_DH"/>
</dbReference>
<keyword evidence="1" id="KW-0732">Signal</keyword>
<dbReference type="KEGG" id="ery:CP97_11000"/>
<dbReference type="InterPro" id="IPR011041">
    <property type="entry name" value="Quinoprot_gluc/sorb_DH_b-prop"/>
</dbReference>
<name>A0A0H4VHE9_9SPHN</name>
<dbReference type="Gene3D" id="2.120.10.30">
    <property type="entry name" value="TolB, C-terminal domain"/>
    <property type="match status" value="1"/>
</dbReference>
<protein>
    <submittedName>
        <fullName evidence="3">Dehydrogenase</fullName>
    </submittedName>
</protein>
<organism evidence="3 4">
    <name type="scientific">Aurantiacibacter atlanticus</name>
    <dbReference type="NCBI Taxonomy" id="1648404"/>
    <lineage>
        <taxon>Bacteria</taxon>
        <taxon>Pseudomonadati</taxon>
        <taxon>Pseudomonadota</taxon>
        <taxon>Alphaproteobacteria</taxon>
        <taxon>Sphingomonadales</taxon>
        <taxon>Erythrobacteraceae</taxon>
        <taxon>Aurantiacibacter</taxon>
    </lineage>
</organism>
<reference evidence="4" key="2">
    <citation type="submission" date="2015-04" db="EMBL/GenBank/DDBJ databases">
        <title>The complete genome sequence of Erythrobacter sp. s21-N3.</title>
        <authorList>
            <person name="Zhuang L."/>
            <person name="Liu Y."/>
            <person name="Shao Z."/>
        </authorList>
    </citation>
    <scope>NUCLEOTIDE SEQUENCE [LARGE SCALE GENOMIC DNA]</scope>
    <source>
        <strain evidence="4">s21-N3</strain>
    </source>
</reference>
<gene>
    <name evidence="3" type="ORF">CP97_11000</name>
</gene>
<evidence type="ECO:0000313" key="4">
    <source>
        <dbReference type="Proteomes" id="UP000059113"/>
    </source>
</evidence>
<keyword evidence="4" id="KW-1185">Reference proteome</keyword>
<dbReference type="SUPFAM" id="SSF50952">
    <property type="entry name" value="Soluble quinoprotein glucose dehydrogenase"/>
    <property type="match status" value="1"/>
</dbReference>
<dbReference type="RefSeq" id="WP_048885977.1">
    <property type="nucleotide sequence ID" value="NZ_CP011310.1"/>
</dbReference>
<dbReference type="OrthoDB" id="9770043at2"/>
<evidence type="ECO:0000256" key="1">
    <source>
        <dbReference type="SAM" id="SignalP"/>
    </source>
</evidence>
<feature type="domain" description="Glucose/Sorbosone dehydrogenase" evidence="2">
    <location>
        <begin position="62"/>
        <end position="396"/>
    </location>
</feature>
<dbReference type="PROSITE" id="PS51257">
    <property type="entry name" value="PROKAR_LIPOPROTEIN"/>
    <property type="match status" value="1"/>
</dbReference>
<proteinExistence type="predicted"/>
<evidence type="ECO:0000313" key="3">
    <source>
        <dbReference type="EMBL" id="AKQ42444.1"/>
    </source>
</evidence>
<feature type="signal peptide" evidence="1">
    <location>
        <begin position="1"/>
        <end position="18"/>
    </location>
</feature>
<dbReference type="EMBL" id="CP011310">
    <property type="protein sequence ID" value="AKQ42444.1"/>
    <property type="molecule type" value="Genomic_DNA"/>
</dbReference>
<feature type="chain" id="PRO_5005210812" evidence="1">
    <location>
        <begin position="19"/>
        <end position="401"/>
    </location>
</feature>
<reference evidence="3 4" key="1">
    <citation type="journal article" date="2015" name="Int. J. Syst. Evol. Microbiol.">
        <title>Erythrobacter atlanticus sp. nov., a bacterium from ocean sediment able to degrade polycyclic aromatic hydrocarbons.</title>
        <authorList>
            <person name="Zhuang L."/>
            <person name="Liu Y."/>
            <person name="Wang L."/>
            <person name="Wang W."/>
            <person name="Shao Z."/>
        </authorList>
    </citation>
    <scope>NUCLEOTIDE SEQUENCE [LARGE SCALE GENOMIC DNA]</scope>
    <source>
        <strain evidence="4">s21-N3</strain>
    </source>
</reference>
<dbReference type="AlphaFoldDB" id="A0A0H4VHE9"/>
<accession>A0A0H4VHE9</accession>
<dbReference type="Pfam" id="PF07995">
    <property type="entry name" value="GSDH"/>
    <property type="match status" value="1"/>
</dbReference>
<sequence length="401" mass="42522">MRNLFLGTAIFSASLALASCTGSQSGDTANATSAAVSDSMMAGEAVALQGNSPFAASSHATLDRPWALAFEPETGRIFITEKGGNLRYYQPADGTTGAVSGGLPEVVDEKQGGLGDMAFGPDYAESGTIYLTWAQDAGNNMTVAALGRGKLDCAAPSNCRITGFSEIWRQSRPAESKGHYSHKIAFSPDGQYLFLSSGDRQEQDPAQNLSNNLGTIVRLNLDGTAAAGNPFADRGSPTDQIWSYGHRNILGIAFAPDGHLWEIEHGPAGGDELNKVTRGANYGWPLRSNGNNYDGSNIADHSADDGFARPAIGWTPVIAPADMIFYTGNMFSDWRGHLLIANLRTTSISRITVNSAANSADEAARYEFPNRLRDIAQAPDGAIWVIEDGVGGRLLRLSPAS</sequence>
<dbReference type="Proteomes" id="UP000059113">
    <property type="component" value="Chromosome"/>
</dbReference>
<dbReference type="STRING" id="1648404.CP97_11000"/>
<dbReference type="PANTHER" id="PTHR19328:SF75">
    <property type="entry name" value="ALDOSE SUGAR DEHYDROGENASE YLII"/>
    <property type="match status" value="1"/>
</dbReference>
<evidence type="ECO:0000259" key="2">
    <source>
        <dbReference type="Pfam" id="PF07995"/>
    </source>
</evidence>